<dbReference type="InterPro" id="IPR013693">
    <property type="entry name" value="SpoIID/LytB_N"/>
</dbReference>
<feature type="domain" description="DUF2300" evidence="3">
    <location>
        <begin position="419"/>
        <end position="539"/>
    </location>
</feature>
<feature type="domain" description="Sporulation stage II protein D amidase enhancer LytB N-terminal" evidence="2">
    <location>
        <begin position="327"/>
        <end position="381"/>
    </location>
</feature>
<keyword evidence="1" id="KW-0732">Signal</keyword>
<dbReference type="SUPFAM" id="SSF56601">
    <property type="entry name" value="beta-lactamase/transpeptidase-like"/>
    <property type="match status" value="1"/>
</dbReference>
<feature type="signal peptide" evidence="1">
    <location>
        <begin position="1"/>
        <end position="20"/>
    </location>
</feature>
<dbReference type="Pfam" id="PF08486">
    <property type="entry name" value="SpoIID"/>
    <property type="match status" value="1"/>
</dbReference>
<dbReference type="InterPro" id="IPR012338">
    <property type="entry name" value="Beta-lactam/transpept-like"/>
</dbReference>
<gene>
    <name evidence="4" type="ORF">IP91_01356</name>
</gene>
<evidence type="ECO:0000256" key="1">
    <source>
        <dbReference type="SAM" id="SignalP"/>
    </source>
</evidence>
<dbReference type="AlphaFoldDB" id="A0A562RMN5"/>
<evidence type="ECO:0000313" key="4">
    <source>
        <dbReference type="EMBL" id="TWI70272.1"/>
    </source>
</evidence>
<feature type="chain" id="PRO_5022055955" evidence="1">
    <location>
        <begin position="21"/>
        <end position="562"/>
    </location>
</feature>
<dbReference type="RefSeq" id="WP_229473953.1">
    <property type="nucleotide sequence ID" value="NZ_VLLB01000001.1"/>
</dbReference>
<evidence type="ECO:0000259" key="2">
    <source>
        <dbReference type="Pfam" id="PF08486"/>
    </source>
</evidence>
<evidence type="ECO:0000313" key="5">
    <source>
        <dbReference type="Proteomes" id="UP000318431"/>
    </source>
</evidence>
<reference evidence="4 5" key="1">
    <citation type="journal article" date="2015" name="Stand. Genomic Sci.">
        <title>Genomic Encyclopedia of Bacterial and Archaeal Type Strains, Phase III: the genomes of soil and plant-associated and newly described type strains.</title>
        <authorList>
            <person name="Whitman W.B."/>
            <person name="Woyke T."/>
            <person name="Klenk H.P."/>
            <person name="Zhou Y."/>
            <person name="Lilburn T.G."/>
            <person name="Beck B.J."/>
            <person name="De Vos P."/>
            <person name="Vandamme P."/>
            <person name="Eisen J.A."/>
            <person name="Garrity G."/>
            <person name="Hugenholtz P."/>
            <person name="Kyrpides N.C."/>
        </authorList>
    </citation>
    <scope>NUCLEOTIDE SEQUENCE [LARGE SCALE GENOMIC DNA]</scope>
    <source>
        <strain evidence="4 5">CGMCC 1.10822</strain>
    </source>
</reference>
<dbReference type="Proteomes" id="UP000318431">
    <property type="component" value="Unassembled WGS sequence"/>
</dbReference>
<dbReference type="InterPro" id="IPR018748">
    <property type="entry name" value="DUF2300_secreted"/>
</dbReference>
<accession>A0A562RMN5</accession>
<dbReference type="Pfam" id="PF10062">
    <property type="entry name" value="DUF2300"/>
    <property type="match status" value="2"/>
</dbReference>
<organism evidence="4 5">
    <name type="scientific">Pseudoduganella lurida</name>
    <dbReference type="NCBI Taxonomy" id="1036180"/>
    <lineage>
        <taxon>Bacteria</taxon>
        <taxon>Pseudomonadati</taxon>
        <taxon>Pseudomonadota</taxon>
        <taxon>Betaproteobacteria</taxon>
        <taxon>Burkholderiales</taxon>
        <taxon>Oxalobacteraceae</taxon>
        <taxon>Telluria group</taxon>
        <taxon>Pseudoduganella</taxon>
    </lineage>
</organism>
<keyword evidence="5" id="KW-1185">Reference proteome</keyword>
<proteinExistence type="predicted"/>
<name>A0A562RMN5_9BURK</name>
<comment type="caution">
    <text evidence="4">The sequence shown here is derived from an EMBL/GenBank/DDBJ whole genome shotgun (WGS) entry which is preliminary data.</text>
</comment>
<feature type="domain" description="DUF2300" evidence="3">
    <location>
        <begin position="82"/>
        <end position="206"/>
    </location>
</feature>
<sequence>MMRPSAALAAILLVPALAGAASLDVAWRRDGQTQVTQLRDGGPAPQPFDGGRAVPLGSLWKLFVYVYAVDTRTPLPAYRCTGRDPEEVYCCDAGKSVERDAALAQSCGPFFAPRRLRIGDAPWRAYWTERLGSAPAGDTAWLGAPARLSPERTVRLDSLLAVLDSVPAASRAEAESALLRVVLDGRGADTVRWFGSQLRVKTFSWHETPQRGGSDQRLGGAAGWLADGTPVWFAGTGASAAIFRQWAPRLAAALPPAQPEDSGCVTVDYFTRYPLRSVTGPRGPVTKGPLNGRHVVQFENGNSLAVQGTGDMLVERDAAGRPQVRGRFTVNEYVARVVDREGGTAQPEAAKALAIAARSYLQQNAQRVAGCQHIADSSATQRVSPNPPSAAALHGARWTDQLVIEDATVRYHRDAPAPDTLAWTQAVAQARDGKRFDELLAATWPRGTLGIAGNSGTRCRRLASNEDWLARALPRWERTLRSEAGYERPAVLPLVCALNTGAPYSEQSRNRIFMRPLASREDRITLAHEYLHLGLRMHPRGQDEAYVERLARRLAELNPETL</sequence>
<evidence type="ECO:0000259" key="3">
    <source>
        <dbReference type="Pfam" id="PF10062"/>
    </source>
</evidence>
<dbReference type="EMBL" id="VLLB01000001">
    <property type="protein sequence ID" value="TWI70272.1"/>
    <property type="molecule type" value="Genomic_DNA"/>
</dbReference>
<protein>
    <submittedName>
        <fullName evidence="4">Uncharacterized protein YfaQ (DUF2300 family)</fullName>
    </submittedName>
</protein>